<dbReference type="Gene3D" id="1.10.225.10">
    <property type="entry name" value="Saposin-like"/>
    <property type="match status" value="1"/>
</dbReference>
<dbReference type="PROSITE" id="PS50015">
    <property type="entry name" value="SAP_B"/>
    <property type="match status" value="1"/>
</dbReference>
<dbReference type="InterPro" id="IPR008139">
    <property type="entry name" value="SaposinB_dom"/>
</dbReference>
<reference evidence="4" key="1">
    <citation type="submission" date="2016-11" db="UniProtKB">
        <authorList>
            <consortium name="WormBaseParasite"/>
        </authorList>
    </citation>
    <scope>IDENTIFICATION</scope>
</reference>
<feature type="domain" description="Saposin B-type" evidence="2">
    <location>
        <begin position="1"/>
        <end position="83"/>
    </location>
</feature>
<dbReference type="Proteomes" id="UP000095284">
    <property type="component" value="Unplaced"/>
</dbReference>
<evidence type="ECO:0000259" key="2">
    <source>
        <dbReference type="PROSITE" id="PS50015"/>
    </source>
</evidence>
<dbReference type="WBParaSite" id="BXY_0649600.1">
    <property type="protein sequence ID" value="BXY_0649600.1"/>
    <property type="gene ID" value="BXY_0649600"/>
</dbReference>
<proteinExistence type="predicted"/>
<dbReference type="InterPro" id="IPR011001">
    <property type="entry name" value="Saposin-like"/>
</dbReference>
<name>A0A1I7S0H2_BURXY</name>
<sequence length="83" mass="9545">MCQACLYIVNGVKSRIWDPRTVEDYQIHNYIEQTCRSPPSPPKMNGKCPCACIFEQQEKLLILFHQGIVDVRVLCKAIDMCVD</sequence>
<organism evidence="3 4">
    <name type="scientific">Bursaphelenchus xylophilus</name>
    <name type="common">Pinewood nematode worm</name>
    <name type="synonym">Aphelenchoides xylophilus</name>
    <dbReference type="NCBI Taxonomy" id="6326"/>
    <lineage>
        <taxon>Eukaryota</taxon>
        <taxon>Metazoa</taxon>
        <taxon>Ecdysozoa</taxon>
        <taxon>Nematoda</taxon>
        <taxon>Chromadorea</taxon>
        <taxon>Rhabditida</taxon>
        <taxon>Tylenchina</taxon>
        <taxon>Tylenchomorpha</taxon>
        <taxon>Aphelenchoidea</taxon>
        <taxon>Aphelenchoididae</taxon>
        <taxon>Bursaphelenchus</taxon>
    </lineage>
</organism>
<accession>A0A1I7S0H2</accession>
<dbReference type="SUPFAM" id="SSF47862">
    <property type="entry name" value="Saposin"/>
    <property type="match status" value="1"/>
</dbReference>
<evidence type="ECO:0000313" key="3">
    <source>
        <dbReference type="Proteomes" id="UP000095284"/>
    </source>
</evidence>
<evidence type="ECO:0000313" key="4">
    <source>
        <dbReference type="WBParaSite" id="BXY_0649600.1"/>
    </source>
</evidence>
<dbReference type="AlphaFoldDB" id="A0A1I7S0H2"/>
<evidence type="ECO:0000256" key="1">
    <source>
        <dbReference type="ARBA" id="ARBA00023157"/>
    </source>
</evidence>
<protein>
    <submittedName>
        <fullName evidence="4">Saposin B-type domain-containing protein</fullName>
    </submittedName>
</protein>
<keyword evidence="1" id="KW-1015">Disulfide bond</keyword>